<dbReference type="InterPro" id="IPR036129">
    <property type="entry name" value="Glycerate_kinase_sf"/>
</dbReference>
<dbReference type="GO" id="GO:0016301">
    <property type="term" value="F:kinase activity"/>
    <property type="evidence" value="ECO:0007669"/>
    <property type="project" value="UniProtKB-KW"/>
</dbReference>
<reference evidence="5 6" key="1">
    <citation type="journal article" date="2019" name="Int. J. Syst. Evol. Microbiol.">
        <title>The Global Catalogue of Microorganisms (GCM) 10K type strain sequencing project: providing services to taxonomists for standard genome sequencing and annotation.</title>
        <authorList>
            <consortium name="The Broad Institute Genomics Platform"/>
            <consortium name="The Broad Institute Genome Sequencing Center for Infectious Disease"/>
            <person name="Wu L."/>
            <person name="Ma J."/>
        </authorList>
    </citation>
    <scope>NUCLEOTIDE SEQUENCE [LARGE SCALE GENOMIC DNA]</scope>
    <source>
        <strain evidence="5 6">JCM 16009</strain>
    </source>
</reference>
<organism evidence="5 6">
    <name type="scientific">Pseudonocardia ailaonensis</name>
    <dbReference type="NCBI Taxonomy" id="367279"/>
    <lineage>
        <taxon>Bacteria</taxon>
        <taxon>Bacillati</taxon>
        <taxon>Actinomycetota</taxon>
        <taxon>Actinomycetes</taxon>
        <taxon>Pseudonocardiales</taxon>
        <taxon>Pseudonocardiaceae</taxon>
        <taxon>Pseudonocardia</taxon>
    </lineage>
</organism>
<protein>
    <submittedName>
        <fullName evidence="5">Glycerate kinase</fullName>
    </submittedName>
</protein>
<evidence type="ECO:0000256" key="2">
    <source>
        <dbReference type="ARBA" id="ARBA00022679"/>
    </source>
</evidence>
<dbReference type="Proteomes" id="UP001500449">
    <property type="component" value="Unassembled WGS sequence"/>
</dbReference>
<sequence>MSRPLRVLVAPDSFKGTATAAEVADALARGWHRERPRDELVLLPQADGGEGTADAIAAAVPGATWRDAGPVTGPVGTPVPGRWVQLPDGTAVVELAQSSGLPLLDRFDPMNAGTRGLGEVVRAALAAGAGALCVTLGGSASTDGGAGALTGLGALLLDSEGSPLPPGGAALAALDRIDLDNLVAAPEGGVELLVDTRAVLTGPAGAAQVFGPQKGADAAQIEALDAALGHFAEVVGAALPHDPDRPGTGAAGGAGYGLGAWGGRIVDGAARIADLTGLTATLPTCDVLVTGEGCYDRTSATGKVVGSLLDRAREHGLRTVVVAGRLEDRPPDLGLDLTAIAGSRHSATRRPRWWLRQAAAAAARGLGAARA</sequence>
<evidence type="ECO:0000313" key="6">
    <source>
        <dbReference type="Proteomes" id="UP001500449"/>
    </source>
</evidence>
<evidence type="ECO:0000256" key="1">
    <source>
        <dbReference type="ARBA" id="ARBA00006284"/>
    </source>
</evidence>
<dbReference type="PANTHER" id="PTHR21599:SF0">
    <property type="entry name" value="GLYCERATE KINASE"/>
    <property type="match status" value="1"/>
</dbReference>
<dbReference type="RefSeq" id="WP_344421383.1">
    <property type="nucleotide sequence ID" value="NZ_BAAAQK010000018.1"/>
</dbReference>
<dbReference type="Gene3D" id="3.40.50.10350">
    <property type="entry name" value="Glycerate kinase, domain 1"/>
    <property type="match status" value="1"/>
</dbReference>
<dbReference type="InterPro" id="IPR004381">
    <property type="entry name" value="Glycerate_kinase"/>
</dbReference>
<dbReference type="Gene3D" id="3.90.1510.10">
    <property type="entry name" value="Glycerate kinase, domain 2"/>
    <property type="match status" value="1"/>
</dbReference>
<dbReference type="SUPFAM" id="SSF110738">
    <property type="entry name" value="Glycerate kinase I"/>
    <property type="match status" value="1"/>
</dbReference>
<dbReference type="PIRSF" id="PIRSF006078">
    <property type="entry name" value="GlxK"/>
    <property type="match status" value="1"/>
</dbReference>
<comment type="similarity">
    <text evidence="1 4">Belongs to the glycerate kinase type-1 family.</text>
</comment>
<dbReference type="EMBL" id="BAAAQK010000018">
    <property type="protein sequence ID" value="GAA1862669.1"/>
    <property type="molecule type" value="Genomic_DNA"/>
</dbReference>
<dbReference type="InterPro" id="IPR018197">
    <property type="entry name" value="Glycerate_kinase_RE-like"/>
</dbReference>
<keyword evidence="2 4" id="KW-0808">Transferase</keyword>
<name>A0ABN2NC68_9PSEU</name>
<comment type="caution">
    <text evidence="5">The sequence shown here is derived from an EMBL/GenBank/DDBJ whole genome shotgun (WGS) entry which is preliminary data.</text>
</comment>
<gene>
    <name evidence="5" type="ORF">GCM10009836_48720</name>
</gene>
<dbReference type="PANTHER" id="PTHR21599">
    <property type="entry name" value="GLYCERATE KINASE"/>
    <property type="match status" value="1"/>
</dbReference>
<dbReference type="Pfam" id="PF02595">
    <property type="entry name" value="Gly_kinase"/>
    <property type="match status" value="1"/>
</dbReference>
<evidence type="ECO:0000256" key="3">
    <source>
        <dbReference type="ARBA" id="ARBA00022777"/>
    </source>
</evidence>
<accession>A0ABN2NC68</accession>
<evidence type="ECO:0000256" key="4">
    <source>
        <dbReference type="PIRNR" id="PIRNR006078"/>
    </source>
</evidence>
<proteinExistence type="inferred from homology"/>
<dbReference type="InterPro" id="IPR018193">
    <property type="entry name" value="Glyc_kinase_flavodox-like_fold"/>
</dbReference>
<keyword evidence="3 4" id="KW-0418">Kinase</keyword>
<keyword evidence="6" id="KW-1185">Reference proteome</keyword>
<evidence type="ECO:0000313" key="5">
    <source>
        <dbReference type="EMBL" id="GAA1862669.1"/>
    </source>
</evidence>
<dbReference type="NCBIfam" id="TIGR00045">
    <property type="entry name" value="glycerate kinase"/>
    <property type="match status" value="1"/>
</dbReference>